<reference evidence="1" key="2">
    <citation type="submission" date="2018-07" db="EMBL/GenBank/DDBJ databases">
        <authorList>
            <consortium name="NCBI Pathogen Detection Project"/>
        </authorList>
    </citation>
    <scope>NUCLEOTIDE SEQUENCE</scope>
    <source>
        <strain evidence="1">13-3002</strain>
    </source>
</reference>
<comment type="caution">
    <text evidence="1">The sequence shown here is derived from an EMBL/GenBank/DDBJ whole genome shotgun (WGS) entry which is preliminary data.</text>
</comment>
<gene>
    <name evidence="1" type="ORF">G4Y52_002971</name>
</gene>
<sequence length="53" mass="6055">MNHGLIWCKKRAEVAFGGHNSSLFTLQKSSFGRFLQQLIQKVRKSVDGRHSKP</sequence>
<evidence type="ECO:0000313" key="1">
    <source>
        <dbReference type="EMBL" id="HAE9263131.1"/>
    </source>
</evidence>
<dbReference type="AlphaFoldDB" id="A0A738XF51"/>
<accession>A0A738XF51</accession>
<name>A0A738XF51_SALER</name>
<proteinExistence type="predicted"/>
<dbReference type="EMBL" id="DAATNN010000016">
    <property type="protein sequence ID" value="HAE9263131.1"/>
    <property type="molecule type" value="Genomic_DNA"/>
</dbReference>
<protein>
    <submittedName>
        <fullName evidence="1">Uncharacterized protein</fullName>
    </submittedName>
</protein>
<organism evidence="1">
    <name type="scientific">Salmonella enterica subsp. arizonae serovar 48:z4,z24:-</name>
    <dbReference type="NCBI Taxonomy" id="1967584"/>
    <lineage>
        <taxon>Bacteria</taxon>
        <taxon>Pseudomonadati</taxon>
        <taxon>Pseudomonadota</taxon>
        <taxon>Gammaproteobacteria</taxon>
        <taxon>Enterobacterales</taxon>
        <taxon>Enterobacteriaceae</taxon>
        <taxon>Salmonella</taxon>
    </lineage>
</organism>
<reference evidence="1" key="1">
    <citation type="journal article" date="2018" name="Genome Biol.">
        <title>SKESA: strategic k-mer extension for scrupulous assemblies.</title>
        <authorList>
            <person name="Souvorov A."/>
            <person name="Agarwala R."/>
            <person name="Lipman D.J."/>
        </authorList>
    </citation>
    <scope>NUCLEOTIDE SEQUENCE</scope>
    <source>
        <strain evidence="1">13-3002</strain>
    </source>
</reference>